<proteinExistence type="inferred from homology"/>
<evidence type="ECO:0000256" key="2">
    <source>
        <dbReference type="SAM" id="MobiDB-lite"/>
    </source>
</evidence>
<dbReference type="Proteomes" id="UP000555448">
    <property type="component" value="Unassembled WGS sequence"/>
</dbReference>
<dbReference type="Gene3D" id="1.10.10.1550">
    <property type="entry name" value="ROS/MUCR transcriptional regulator protein"/>
    <property type="match status" value="1"/>
</dbReference>
<sequence length="197" mass="21576">MPLPQSLVELTTEIVTAHLSHNGVTGDLLPELIKNVYAALASLGNEPKATAEASNAPEPAVTVRKSLSNPDRIISMIDGRPYSSLKRHLTKHGYTPESYRAAFNLRPDYPMVAPGYAALRKELAVNIGLGRKNSRWNKIEETPDGAVDDQETLPRDEPIAVPENAPTKVRRPRKKADTNKAPEQRNEPVPNETSGAE</sequence>
<accession>A0A7W7NY13</accession>
<dbReference type="AlphaFoldDB" id="A0A7W7NY13"/>
<dbReference type="GO" id="GO:0008270">
    <property type="term" value="F:zinc ion binding"/>
    <property type="evidence" value="ECO:0007669"/>
    <property type="project" value="InterPro"/>
</dbReference>
<comment type="similarity">
    <text evidence="1">Belongs to the ros/MucR family.</text>
</comment>
<keyword evidence="4" id="KW-1185">Reference proteome</keyword>
<feature type="region of interest" description="Disordered" evidence="2">
    <location>
        <begin position="140"/>
        <end position="197"/>
    </location>
</feature>
<evidence type="ECO:0000313" key="3">
    <source>
        <dbReference type="EMBL" id="MBB4860961.1"/>
    </source>
</evidence>
<dbReference type="Pfam" id="PF05443">
    <property type="entry name" value="ROS_MUCR"/>
    <property type="match status" value="1"/>
</dbReference>
<dbReference type="GO" id="GO:0006355">
    <property type="term" value="P:regulation of DNA-templated transcription"/>
    <property type="evidence" value="ECO:0007669"/>
    <property type="project" value="InterPro"/>
</dbReference>
<protein>
    <submittedName>
        <fullName evidence="3">Putative transcriptional regulator</fullName>
    </submittedName>
</protein>
<dbReference type="RefSeq" id="WP_184250565.1">
    <property type="nucleotide sequence ID" value="NZ_JACHLR010000039.1"/>
</dbReference>
<dbReference type="InterPro" id="IPR008807">
    <property type="entry name" value="ROS_MUCR"/>
</dbReference>
<comment type="caution">
    <text evidence="3">The sequence shown here is derived from an EMBL/GenBank/DDBJ whole genome shotgun (WGS) entry which is preliminary data.</text>
</comment>
<feature type="compositionally biased region" description="Acidic residues" evidence="2">
    <location>
        <begin position="142"/>
        <end position="151"/>
    </location>
</feature>
<gene>
    <name evidence="3" type="ORF">HNO88_004307</name>
</gene>
<reference evidence="3 4" key="1">
    <citation type="submission" date="2020-08" db="EMBL/GenBank/DDBJ databases">
        <title>Functional genomics of gut bacteria from endangered species of beetles.</title>
        <authorList>
            <person name="Carlos-Shanley C."/>
        </authorList>
    </citation>
    <scope>NUCLEOTIDE SEQUENCE [LARGE SCALE GENOMIC DNA]</scope>
    <source>
        <strain evidence="3 4">S00245</strain>
    </source>
</reference>
<evidence type="ECO:0000313" key="4">
    <source>
        <dbReference type="Proteomes" id="UP000555448"/>
    </source>
</evidence>
<feature type="compositionally biased region" description="Basic and acidic residues" evidence="2">
    <location>
        <begin position="175"/>
        <end position="186"/>
    </location>
</feature>
<dbReference type="EMBL" id="JACHLR010000039">
    <property type="protein sequence ID" value="MBB4860961.1"/>
    <property type="molecule type" value="Genomic_DNA"/>
</dbReference>
<dbReference type="GO" id="GO:0003677">
    <property type="term" value="F:DNA binding"/>
    <property type="evidence" value="ECO:0007669"/>
    <property type="project" value="InterPro"/>
</dbReference>
<name>A0A7W7NY13_9SPHN</name>
<evidence type="ECO:0000256" key="1">
    <source>
        <dbReference type="ARBA" id="ARBA00007031"/>
    </source>
</evidence>
<organism evidence="3 4">
    <name type="scientific">Novosphingobium chloroacetimidivorans</name>
    <dbReference type="NCBI Taxonomy" id="1428314"/>
    <lineage>
        <taxon>Bacteria</taxon>
        <taxon>Pseudomonadati</taxon>
        <taxon>Pseudomonadota</taxon>
        <taxon>Alphaproteobacteria</taxon>
        <taxon>Sphingomonadales</taxon>
        <taxon>Sphingomonadaceae</taxon>
        <taxon>Novosphingobium</taxon>
    </lineage>
</organism>
<dbReference type="InterPro" id="IPR041920">
    <property type="entry name" value="ROS/MUCR_sf"/>
</dbReference>